<gene>
    <name evidence="11" type="ORF">GGG87_02720</name>
    <name evidence="12" type="ORF">GGH11_02725</name>
</gene>
<feature type="domain" description="ABC transmembrane type-1" evidence="10">
    <location>
        <begin position="26"/>
        <end position="307"/>
    </location>
</feature>
<dbReference type="PROSITE" id="PS50893">
    <property type="entry name" value="ABC_TRANSPORTER_2"/>
    <property type="match status" value="1"/>
</dbReference>
<evidence type="ECO:0000256" key="4">
    <source>
        <dbReference type="ARBA" id="ARBA00022741"/>
    </source>
</evidence>
<dbReference type="FunFam" id="3.40.50.300:FF:000287">
    <property type="entry name" value="Multidrug ABC transporter ATP-binding protein"/>
    <property type="match status" value="1"/>
</dbReference>
<dbReference type="CDD" id="cd18544">
    <property type="entry name" value="ABC_6TM_TmrA_like"/>
    <property type="match status" value="1"/>
</dbReference>
<dbReference type="GO" id="GO:0016887">
    <property type="term" value="F:ATP hydrolysis activity"/>
    <property type="evidence" value="ECO:0007669"/>
    <property type="project" value="InterPro"/>
</dbReference>
<dbReference type="InterPro" id="IPR039421">
    <property type="entry name" value="Type_1_exporter"/>
</dbReference>
<dbReference type="Proteomes" id="UP000435060">
    <property type="component" value="Unassembled WGS sequence"/>
</dbReference>
<dbReference type="GO" id="GO:0005886">
    <property type="term" value="C:plasma membrane"/>
    <property type="evidence" value="ECO:0007669"/>
    <property type="project" value="UniProtKB-SubCell"/>
</dbReference>
<dbReference type="RefSeq" id="WP_154607928.1">
    <property type="nucleotide sequence ID" value="NZ_CP072115.1"/>
</dbReference>
<protein>
    <submittedName>
        <fullName evidence="12">ATP-binding cassette domain-containing protein</fullName>
    </submittedName>
</protein>
<keyword evidence="2" id="KW-0813">Transport</keyword>
<reference evidence="11 13" key="2">
    <citation type="submission" date="2019-11" db="EMBL/GenBank/DDBJ databases">
        <title>Streptococcis sp. isolated from the respiratory tract of Marmot.</title>
        <authorList>
            <person name="Zhang G."/>
        </authorList>
    </citation>
    <scope>NUCLEOTIDE SEQUENCE [LARGE SCALE GENOMIC DNA]</scope>
    <source>
        <strain evidence="11">Zg-86</strain>
        <strain evidence="13">zg-86</strain>
    </source>
</reference>
<dbReference type="GO" id="GO:0015421">
    <property type="term" value="F:ABC-type oligopeptide transporter activity"/>
    <property type="evidence" value="ECO:0007669"/>
    <property type="project" value="TreeGrafter"/>
</dbReference>
<evidence type="ECO:0000313" key="11">
    <source>
        <dbReference type="EMBL" id="MTB63914.1"/>
    </source>
</evidence>
<feature type="domain" description="ABC transporter" evidence="9">
    <location>
        <begin position="340"/>
        <end position="573"/>
    </location>
</feature>
<dbReference type="CDD" id="cd03254">
    <property type="entry name" value="ABCC_Glucan_exporter_like"/>
    <property type="match status" value="1"/>
</dbReference>
<evidence type="ECO:0000256" key="8">
    <source>
        <dbReference type="SAM" id="Phobius"/>
    </source>
</evidence>
<name>A0A6I4RP49_9STRE</name>
<dbReference type="EMBL" id="WUBJ01000003">
    <property type="protein sequence ID" value="MWV55895.1"/>
    <property type="molecule type" value="Genomic_DNA"/>
</dbReference>
<dbReference type="InterPro" id="IPR003439">
    <property type="entry name" value="ABC_transporter-like_ATP-bd"/>
</dbReference>
<evidence type="ECO:0000259" key="9">
    <source>
        <dbReference type="PROSITE" id="PS50893"/>
    </source>
</evidence>
<dbReference type="Gene3D" id="3.40.50.300">
    <property type="entry name" value="P-loop containing nucleotide triphosphate hydrolases"/>
    <property type="match status" value="1"/>
</dbReference>
<evidence type="ECO:0000256" key="7">
    <source>
        <dbReference type="ARBA" id="ARBA00023136"/>
    </source>
</evidence>
<dbReference type="SUPFAM" id="SSF52540">
    <property type="entry name" value="P-loop containing nucleoside triphosphate hydrolases"/>
    <property type="match status" value="1"/>
</dbReference>
<accession>A0A6I4RP49</accession>
<evidence type="ECO:0000313" key="12">
    <source>
        <dbReference type="EMBL" id="MWV55895.1"/>
    </source>
</evidence>
<dbReference type="GO" id="GO:0005524">
    <property type="term" value="F:ATP binding"/>
    <property type="evidence" value="ECO:0007669"/>
    <property type="project" value="UniProtKB-KW"/>
</dbReference>
<dbReference type="AlphaFoldDB" id="A0A6I4RP49"/>
<feature type="transmembrane region" description="Helical" evidence="8">
    <location>
        <begin position="62"/>
        <end position="85"/>
    </location>
</feature>
<proteinExistence type="predicted"/>
<evidence type="ECO:0000256" key="6">
    <source>
        <dbReference type="ARBA" id="ARBA00022989"/>
    </source>
</evidence>
<dbReference type="PANTHER" id="PTHR43394">
    <property type="entry name" value="ATP-DEPENDENT PERMEASE MDL1, MITOCHONDRIAL"/>
    <property type="match status" value="1"/>
</dbReference>
<dbReference type="Proteomes" id="UP000435423">
    <property type="component" value="Unassembled WGS sequence"/>
</dbReference>
<evidence type="ECO:0000256" key="5">
    <source>
        <dbReference type="ARBA" id="ARBA00022840"/>
    </source>
</evidence>
<feature type="transmembrane region" description="Helical" evidence="8">
    <location>
        <begin position="163"/>
        <end position="181"/>
    </location>
</feature>
<dbReference type="Gene3D" id="1.20.1560.10">
    <property type="entry name" value="ABC transporter type 1, transmembrane domain"/>
    <property type="match status" value="1"/>
</dbReference>
<dbReference type="InterPro" id="IPR003593">
    <property type="entry name" value="AAA+_ATPase"/>
</dbReference>
<evidence type="ECO:0000313" key="14">
    <source>
        <dbReference type="Proteomes" id="UP000435423"/>
    </source>
</evidence>
<keyword evidence="6 8" id="KW-1133">Transmembrane helix</keyword>
<evidence type="ECO:0000256" key="1">
    <source>
        <dbReference type="ARBA" id="ARBA00004651"/>
    </source>
</evidence>
<feature type="transmembrane region" description="Helical" evidence="8">
    <location>
        <begin position="257"/>
        <end position="285"/>
    </location>
</feature>
<evidence type="ECO:0000256" key="2">
    <source>
        <dbReference type="ARBA" id="ARBA00022448"/>
    </source>
</evidence>
<feature type="transmembrane region" description="Helical" evidence="8">
    <location>
        <begin position="138"/>
        <end position="157"/>
    </location>
</feature>
<evidence type="ECO:0000259" key="10">
    <source>
        <dbReference type="PROSITE" id="PS50929"/>
    </source>
</evidence>
<evidence type="ECO:0000256" key="3">
    <source>
        <dbReference type="ARBA" id="ARBA00022692"/>
    </source>
</evidence>
<dbReference type="InterPro" id="IPR011527">
    <property type="entry name" value="ABC1_TM_dom"/>
</dbReference>
<dbReference type="Pfam" id="PF00005">
    <property type="entry name" value="ABC_tran"/>
    <property type="match status" value="1"/>
</dbReference>
<organism evidence="12 14">
    <name type="scientific">Streptococcus zhangguiae</name>
    <dbReference type="NCBI Taxonomy" id="2664091"/>
    <lineage>
        <taxon>Bacteria</taxon>
        <taxon>Bacillati</taxon>
        <taxon>Bacillota</taxon>
        <taxon>Bacilli</taxon>
        <taxon>Lactobacillales</taxon>
        <taxon>Streptococcaceae</taxon>
        <taxon>Streptococcus</taxon>
    </lineage>
</organism>
<reference evidence="12 14" key="1">
    <citation type="submission" date="2019-10" db="EMBL/GenBank/DDBJ databases">
        <title>Streptococcis sp, isolated from the respiratory tract of Marmot.</title>
        <authorList>
            <person name="Zhang G."/>
        </authorList>
    </citation>
    <scope>NUCLEOTIDE SEQUENCE [LARGE SCALE GENOMIC DNA]</scope>
    <source>
        <strain evidence="12">Zg-70</strain>
        <strain evidence="14">zg-70</strain>
    </source>
</reference>
<dbReference type="SMART" id="SM00382">
    <property type="entry name" value="AAA"/>
    <property type="match status" value="1"/>
</dbReference>
<dbReference type="InterPro" id="IPR036640">
    <property type="entry name" value="ABC1_TM_sf"/>
</dbReference>
<comment type="caution">
    <text evidence="12">The sequence shown here is derived from an EMBL/GenBank/DDBJ whole genome shotgun (WGS) entry which is preliminary data.</text>
</comment>
<dbReference type="PANTHER" id="PTHR43394:SF1">
    <property type="entry name" value="ATP-BINDING CASSETTE SUB-FAMILY B MEMBER 10, MITOCHONDRIAL"/>
    <property type="match status" value="1"/>
</dbReference>
<dbReference type="Pfam" id="PF00664">
    <property type="entry name" value="ABC_membrane"/>
    <property type="match status" value="1"/>
</dbReference>
<keyword evidence="13" id="KW-1185">Reference proteome</keyword>
<evidence type="ECO:0000313" key="13">
    <source>
        <dbReference type="Proteomes" id="UP000435060"/>
    </source>
</evidence>
<dbReference type="EMBL" id="WLCG01000003">
    <property type="protein sequence ID" value="MTB63914.1"/>
    <property type="molecule type" value="Genomic_DNA"/>
</dbReference>
<comment type="subcellular location">
    <subcellularLocation>
        <location evidence="1">Cell membrane</location>
        <topology evidence="1">Multi-pass membrane protein</topology>
    </subcellularLocation>
</comment>
<dbReference type="InterPro" id="IPR027417">
    <property type="entry name" value="P-loop_NTPase"/>
</dbReference>
<keyword evidence="5 12" id="KW-0067">ATP-binding</keyword>
<sequence length="581" mass="65629">MKKPNQWMVLKRLLSYLKPYKWLTTLALGLLLLTTVVKNSIPLIASHFIDHYLSNVNQTAVLLLVGYYMMYVLQTVIQYFGNLFFAKVSYSIVRDIRRDAFSNMERLGMSYFDRTPAGSIVSRITNDTEAISEMFSGILSSFISAIFIFSVTLYTMLMLDIRLTALVALLLPLIFLLVNLYRKKSVAVITKTRSLLSDINSKLAESIEGIRIVQAFGQEERLKAEFEAINQEHVVYANRSMALDSLFLRPAMSLLKLLAYALLMAYFGFHGLEAGISAGLMYAFIQYVNRLFDPLIEVTQNFSTLQTSMVSAGRVFDLIDERNFEPKQENSSAQIKRGIIEFRDVSFSYDGKRQILDGISFQVKEGETIAFVGATGSGKSSIINVLMRFYEFQSGQVLIDGQDIRQFSQAELRKKIGLVLQDPFLYHGTIESNIKMHQNLSDEEVQFAAEFVDADQFIQKLPGKYQAPVAERGSSFSTGQRQLLAFARTVASKPKILILDEATANIDSETEQIVQHSLEKMRQGRTTIAVAHRLSTIQDANCIYVLDKGKIIESGRHEELLAKAGTYHKMYQLQAGMLEQS</sequence>
<keyword evidence="3 8" id="KW-0812">Transmembrane</keyword>
<dbReference type="PROSITE" id="PS50929">
    <property type="entry name" value="ABC_TM1F"/>
    <property type="match status" value="1"/>
</dbReference>
<keyword evidence="7 8" id="KW-0472">Membrane</keyword>
<keyword evidence="4" id="KW-0547">Nucleotide-binding</keyword>
<dbReference type="SUPFAM" id="SSF90123">
    <property type="entry name" value="ABC transporter transmembrane region"/>
    <property type="match status" value="1"/>
</dbReference>